<dbReference type="Gene3D" id="3.30.559.10">
    <property type="entry name" value="Chloramphenicol acetyltransferase-like domain"/>
    <property type="match status" value="1"/>
</dbReference>
<dbReference type="InterPro" id="IPR036625">
    <property type="entry name" value="E3-bd_dom_sf"/>
</dbReference>
<keyword evidence="3 7" id="KW-0808">Transferase</keyword>
<gene>
    <name evidence="11" type="ORF">TeGR_g1856</name>
</gene>
<dbReference type="SUPFAM" id="SSF47005">
    <property type="entry name" value="Peripheral subunit-binding domain of 2-oxo acid dehydrogenase complex"/>
    <property type="match status" value="1"/>
</dbReference>
<dbReference type="Proteomes" id="UP001165060">
    <property type="component" value="Unassembled WGS sequence"/>
</dbReference>
<dbReference type="InterPro" id="IPR001078">
    <property type="entry name" value="2-oxoacid_DH_actylTfrase"/>
</dbReference>
<comment type="cofactor">
    <cofactor evidence="1 7">
        <name>(R)-lipoate</name>
        <dbReference type="ChEBI" id="CHEBI:83088"/>
    </cofactor>
</comment>
<evidence type="ECO:0000256" key="6">
    <source>
        <dbReference type="ARBA" id="ARBA00023315"/>
    </source>
</evidence>
<comment type="similarity">
    <text evidence="2 7">Belongs to the 2-oxoacid dehydrogenase family.</text>
</comment>
<dbReference type="InterPro" id="IPR050743">
    <property type="entry name" value="2-oxoacid_DH_E2_comp"/>
</dbReference>
<dbReference type="InterPro" id="IPR004167">
    <property type="entry name" value="PSBD"/>
</dbReference>
<dbReference type="Pfam" id="PF00364">
    <property type="entry name" value="Biotin_lipoyl"/>
    <property type="match status" value="1"/>
</dbReference>
<sequence>MSLLRAALSRPRSSLSLLARRCSPLPASSLPSLQATPPNIDAFRPPHASYRSFHQSPRRLKTTPFLLADIGEGIAEVELLQWFVSTGDSVKQFDKICEVQSDKATVEITSRYDGTVASLNGEVGDMMIVGEPLLELEVEGGGGSIEVSSGTPEDAQLSVPPAAPAAPAAGTAPPSKALTTPAVRKLAKENGIDLSTVKGSGGKGRVLKEDILALLGRAPPPGGAAGAVTAGGYAAAAPAPAAPKPAAPKPPKFQPPALPVQGDRREPIRGYARLMVQSMNASLSIPHFGYNDEIRLNSLSELRKALKPAAEERGVRMSYMPLFIKAASVALRSYPVVNSSVSADEKEIIYHGSHNVGVAMDTAQGLVVPNIKNCQNLSVFEIAAELNRLQHDGATSGIKAEDLAGTTFTLSNIGAIGGTTMVPVIAAPQVAIGALGKIQTLPRFGPGGEVERAMIMDISWAGDHRVVDGATMARFSNLWKDMLENPATMIAGLR</sequence>
<keyword evidence="12" id="KW-1185">Reference proteome</keyword>
<reference evidence="11 12" key="1">
    <citation type="journal article" date="2023" name="Commun. Biol.">
        <title>Genome analysis of Parmales, the sister group of diatoms, reveals the evolutionary specialization of diatoms from phago-mixotrophs to photoautotrophs.</title>
        <authorList>
            <person name="Ban H."/>
            <person name="Sato S."/>
            <person name="Yoshikawa S."/>
            <person name="Yamada K."/>
            <person name="Nakamura Y."/>
            <person name="Ichinomiya M."/>
            <person name="Sato N."/>
            <person name="Blanc-Mathieu R."/>
            <person name="Endo H."/>
            <person name="Kuwata A."/>
            <person name="Ogata H."/>
        </authorList>
    </citation>
    <scope>NUCLEOTIDE SEQUENCE [LARGE SCALE GENOMIC DNA]</scope>
</reference>
<feature type="compositionally biased region" description="Pro residues" evidence="8">
    <location>
        <begin position="240"/>
        <end position="258"/>
    </location>
</feature>
<dbReference type="InterPro" id="IPR023213">
    <property type="entry name" value="CAT-like_dom_sf"/>
</dbReference>
<dbReference type="PANTHER" id="PTHR43178:SF5">
    <property type="entry name" value="LIPOAMIDE ACYLTRANSFERASE COMPONENT OF BRANCHED-CHAIN ALPHA-KETO ACID DEHYDROGENASE COMPLEX, MITOCHONDRIAL"/>
    <property type="match status" value="1"/>
</dbReference>
<dbReference type="SUPFAM" id="SSF51230">
    <property type="entry name" value="Single hybrid motif"/>
    <property type="match status" value="1"/>
</dbReference>
<evidence type="ECO:0000256" key="5">
    <source>
        <dbReference type="ARBA" id="ARBA00022946"/>
    </source>
</evidence>
<feature type="region of interest" description="Disordered" evidence="8">
    <location>
        <begin position="141"/>
        <end position="180"/>
    </location>
</feature>
<organism evidence="11 12">
    <name type="scientific">Tetraparma gracilis</name>
    <dbReference type="NCBI Taxonomy" id="2962635"/>
    <lineage>
        <taxon>Eukaryota</taxon>
        <taxon>Sar</taxon>
        <taxon>Stramenopiles</taxon>
        <taxon>Ochrophyta</taxon>
        <taxon>Bolidophyceae</taxon>
        <taxon>Parmales</taxon>
        <taxon>Triparmaceae</taxon>
        <taxon>Tetraparma</taxon>
    </lineage>
</organism>
<dbReference type="Pfam" id="PF02817">
    <property type="entry name" value="E3_binding"/>
    <property type="match status" value="1"/>
</dbReference>
<dbReference type="PROSITE" id="PS00189">
    <property type="entry name" value="LIPOYL"/>
    <property type="match status" value="1"/>
</dbReference>
<dbReference type="PROSITE" id="PS51826">
    <property type="entry name" value="PSBD"/>
    <property type="match status" value="1"/>
</dbReference>
<keyword evidence="5" id="KW-0809">Transit peptide</keyword>
<accession>A0ABQ6N1B6</accession>
<keyword evidence="6 7" id="KW-0012">Acyltransferase</keyword>
<keyword evidence="4 7" id="KW-0450">Lipoyl</keyword>
<dbReference type="InterPro" id="IPR011053">
    <property type="entry name" value="Single_hybrid_motif"/>
</dbReference>
<name>A0ABQ6N1B6_9STRA</name>
<dbReference type="CDD" id="cd06849">
    <property type="entry name" value="lipoyl_domain"/>
    <property type="match status" value="1"/>
</dbReference>
<evidence type="ECO:0000259" key="9">
    <source>
        <dbReference type="PROSITE" id="PS50968"/>
    </source>
</evidence>
<evidence type="ECO:0000256" key="3">
    <source>
        <dbReference type="ARBA" id="ARBA00022679"/>
    </source>
</evidence>
<evidence type="ECO:0000256" key="1">
    <source>
        <dbReference type="ARBA" id="ARBA00001938"/>
    </source>
</evidence>
<dbReference type="InterPro" id="IPR000089">
    <property type="entry name" value="Biotin_lipoyl"/>
</dbReference>
<comment type="caution">
    <text evidence="11">The sequence shown here is derived from an EMBL/GenBank/DDBJ whole genome shotgun (WGS) entry which is preliminary data.</text>
</comment>
<protein>
    <recommendedName>
        <fullName evidence="7">Dihydrolipoamide acetyltransferase component of pyruvate dehydrogenase complex</fullName>
        <ecNumber evidence="7">2.3.1.-</ecNumber>
    </recommendedName>
</protein>
<evidence type="ECO:0000256" key="4">
    <source>
        <dbReference type="ARBA" id="ARBA00022823"/>
    </source>
</evidence>
<evidence type="ECO:0000256" key="7">
    <source>
        <dbReference type="RuleBase" id="RU003423"/>
    </source>
</evidence>
<evidence type="ECO:0000313" key="11">
    <source>
        <dbReference type="EMBL" id="GMI37241.1"/>
    </source>
</evidence>
<dbReference type="Gene3D" id="4.10.320.10">
    <property type="entry name" value="E3-binding domain"/>
    <property type="match status" value="1"/>
</dbReference>
<dbReference type="Gene3D" id="2.40.50.100">
    <property type="match status" value="1"/>
</dbReference>
<dbReference type="PANTHER" id="PTHR43178">
    <property type="entry name" value="DIHYDROLIPOAMIDE ACETYLTRANSFERASE COMPONENT OF PYRUVATE DEHYDROGENASE COMPLEX"/>
    <property type="match status" value="1"/>
</dbReference>
<evidence type="ECO:0000256" key="2">
    <source>
        <dbReference type="ARBA" id="ARBA00007317"/>
    </source>
</evidence>
<dbReference type="EC" id="2.3.1.-" evidence="7"/>
<dbReference type="InterPro" id="IPR003016">
    <property type="entry name" value="2-oxoA_DH_lipoyl-BS"/>
</dbReference>
<evidence type="ECO:0000256" key="8">
    <source>
        <dbReference type="SAM" id="MobiDB-lite"/>
    </source>
</evidence>
<dbReference type="EMBL" id="BRYB01000766">
    <property type="protein sequence ID" value="GMI37241.1"/>
    <property type="molecule type" value="Genomic_DNA"/>
</dbReference>
<evidence type="ECO:0000259" key="10">
    <source>
        <dbReference type="PROSITE" id="PS51826"/>
    </source>
</evidence>
<proteinExistence type="inferred from homology"/>
<evidence type="ECO:0000313" key="12">
    <source>
        <dbReference type="Proteomes" id="UP001165060"/>
    </source>
</evidence>
<dbReference type="Pfam" id="PF00198">
    <property type="entry name" value="2-oxoacid_dh"/>
    <property type="match status" value="1"/>
</dbReference>
<dbReference type="SUPFAM" id="SSF52777">
    <property type="entry name" value="CoA-dependent acyltransferases"/>
    <property type="match status" value="1"/>
</dbReference>
<feature type="compositionally biased region" description="Low complexity" evidence="8">
    <location>
        <begin position="165"/>
        <end position="174"/>
    </location>
</feature>
<feature type="region of interest" description="Disordered" evidence="8">
    <location>
        <begin position="237"/>
        <end position="263"/>
    </location>
</feature>
<feature type="domain" description="Peripheral subunit-binding (PSBD)" evidence="10">
    <location>
        <begin position="178"/>
        <end position="215"/>
    </location>
</feature>
<feature type="domain" description="Lipoyl-binding" evidence="9">
    <location>
        <begin position="62"/>
        <end position="137"/>
    </location>
</feature>
<dbReference type="PROSITE" id="PS50968">
    <property type="entry name" value="BIOTINYL_LIPOYL"/>
    <property type="match status" value="1"/>
</dbReference>